<feature type="compositionally biased region" description="Polar residues" evidence="1">
    <location>
        <begin position="403"/>
        <end position="422"/>
    </location>
</feature>
<feature type="compositionally biased region" description="Polar residues" evidence="1">
    <location>
        <begin position="349"/>
        <end position="369"/>
    </location>
</feature>
<feature type="compositionally biased region" description="Low complexity" evidence="1">
    <location>
        <begin position="439"/>
        <end position="449"/>
    </location>
</feature>
<feature type="compositionally biased region" description="Basic and acidic residues" evidence="1">
    <location>
        <begin position="157"/>
        <end position="185"/>
    </location>
</feature>
<feature type="region of interest" description="Disordered" evidence="1">
    <location>
        <begin position="324"/>
        <end position="467"/>
    </location>
</feature>
<dbReference type="OrthoDB" id="3946545at2759"/>
<reference evidence="2 3" key="1">
    <citation type="journal article" date="2020" name="Genomics">
        <title>Complete, high-quality genomes from long-read metagenomic sequencing of two wolf lichen thalli reveals enigmatic genome architecture.</title>
        <authorList>
            <person name="McKenzie S.K."/>
            <person name="Walston R.F."/>
            <person name="Allen J.L."/>
        </authorList>
    </citation>
    <scope>NUCLEOTIDE SEQUENCE [LARGE SCALE GENOMIC DNA]</scope>
    <source>
        <strain evidence="2">WasteWater2</strain>
    </source>
</reference>
<feature type="compositionally biased region" description="Basic and acidic residues" evidence="1">
    <location>
        <begin position="452"/>
        <end position="461"/>
    </location>
</feature>
<keyword evidence="3" id="KW-1185">Reference proteome</keyword>
<dbReference type="GeneID" id="59294366"/>
<organism evidence="2 3">
    <name type="scientific">Letharia columbiana</name>
    <dbReference type="NCBI Taxonomy" id="112416"/>
    <lineage>
        <taxon>Eukaryota</taxon>
        <taxon>Fungi</taxon>
        <taxon>Dikarya</taxon>
        <taxon>Ascomycota</taxon>
        <taxon>Pezizomycotina</taxon>
        <taxon>Lecanoromycetes</taxon>
        <taxon>OSLEUM clade</taxon>
        <taxon>Lecanoromycetidae</taxon>
        <taxon>Lecanorales</taxon>
        <taxon>Lecanorineae</taxon>
        <taxon>Parmeliaceae</taxon>
        <taxon>Letharia</taxon>
    </lineage>
</organism>
<evidence type="ECO:0000256" key="1">
    <source>
        <dbReference type="SAM" id="MobiDB-lite"/>
    </source>
</evidence>
<evidence type="ECO:0000313" key="2">
    <source>
        <dbReference type="EMBL" id="KAF6225404.1"/>
    </source>
</evidence>
<sequence>MGHSVLDIIHKEVVDWRDWSWMSTNLPGNKTSFVLCLSSWDAREPTGLASDDDLWKCVLAQIISVQMLARSFPTPQNMDTLTLPLTCDHKTNQNDDNWLNTRLVSSLRQHTQWKHSPAFGHQARNNSTASLWPERDDALSRESLLAEQVSLNRRLRQREDGAAKESIDTKRRRHSELSGEEPERRRFLPSRYRRRLKSASSHRVLTGLSGPRSEALNPYGRVEQKNVLKAMRGLRVRTVSDDGHRWSLEPVLRSEDHPVFVQPVKEFVIKRWRVFRSGRRSRSSIFALSEGTGKRLDYQRAASSISRDSSQLSRRTQITTMIQGSGLSLGQQAPDNEAPSRASAGREQILTSAEASQDSTNHAQTTTRSEPLIAIECSDEDLPMESTDYCPSTELGPRHSLRFSESGQTRNRTSTSGTTVYNSPLIAEASPNSKKLESDGSTSSGTSCSMRDLNEFLHEGEIASASE</sequence>
<name>A0A8H6CKT9_9LECA</name>
<feature type="region of interest" description="Disordered" evidence="1">
    <location>
        <begin position="156"/>
        <end position="185"/>
    </location>
</feature>
<protein>
    <submittedName>
        <fullName evidence="2">Uncharacterized protein</fullName>
    </submittedName>
</protein>
<proteinExistence type="predicted"/>
<dbReference type="EMBL" id="JACCJC010000102">
    <property type="protein sequence ID" value="KAF6225404.1"/>
    <property type="molecule type" value="Genomic_DNA"/>
</dbReference>
<dbReference type="RefSeq" id="XP_037158533.1">
    <property type="nucleotide sequence ID" value="XM_037314567.1"/>
</dbReference>
<accession>A0A8H6CKT9</accession>
<dbReference type="Proteomes" id="UP000578531">
    <property type="component" value="Unassembled WGS sequence"/>
</dbReference>
<gene>
    <name evidence="2" type="ORF">HO173_012733</name>
</gene>
<feature type="compositionally biased region" description="Polar residues" evidence="1">
    <location>
        <begin position="324"/>
        <end position="334"/>
    </location>
</feature>
<dbReference type="AlphaFoldDB" id="A0A8H6CKT9"/>
<evidence type="ECO:0000313" key="3">
    <source>
        <dbReference type="Proteomes" id="UP000578531"/>
    </source>
</evidence>
<comment type="caution">
    <text evidence="2">The sequence shown here is derived from an EMBL/GenBank/DDBJ whole genome shotgun (WGS) entry which is preliminary data.</text>
</comment>